<organism evidence="11 12">
    <name type="scientific">Cronartium quercuum f. sp. fusiforme G11</name>
    <dbReference type="NCBI Taxonomy" id="708437"/>
    <lineage>
        <taxon>Eukaryota</taxon>
        <taxon>Fungi</taxon>
        <taxon>Dikarya</taxon>
        <taxon>Basidiomycota</taxon>
        <taxon>Pucciniomycotina</taxon>
        <taxon>Pucciniomycetes</taxon>
        <taxon>Pucciniales</taxon>
        <taxon>Coleosporiaceae</taxon>
        <taxon>Cronartium</taxon>
    </lineage>
</organism>
<dbReference type="GO" id="GO:0016592">
    <property type="term" value="C:mediator complex"/>
    <property type="evidence" value="ECO:0007669"/>
    <property type="project" value="InterPro"/>
</dbReference>
<comment type="subcellular location">
    <subcellularLocation>
        <location evidence="1 9">Nucleus</location>
    </subcellularLocation>
</comment>
<accession>A0A9P6NPQ6</accession>
<keyword evidence="7 9" id="KW-0539">Nucleus</keyword>
<keyword evidence="5 9" id="KW-0010">Activator</keyword>
<evidence type="ECO:0000256" key="5">
    <source>
        <dbReference type="ARBA" id="ARBA00023159"/>
    </source>
</evidence>
<evidence type="ECO:0000256" key="7">
    <source>
        <dbReference type="ARBA" id="ARBA00023242"/>
    </source>
</evidence>
<reference evidence="11" key="1">
    <citation type="submission" date="2013-11" db="EMBL/GenBank/DDBJ databases">
        <title>Genome sequence of the fusiform rust pathogen reveals effectors for host alternation and coevolution with pine.</title>
        <authorList>
            <consortium name="DOE Joint Genome Institute"/>
            <person name="Smith K."/>
            <person name="Pendleton A."/>
            <person name="Kubisiak T."/>
            <person name="Anderson C."/>
            <person name="Salamov A."/>
            <person name="Aerts A."/>
            <person name="Riley R."/>
            <person name="Clum A."/>
            <person name="Lindquist E."/>
            <person name="Ence D."/>
            <person name="Campbell M."/>
            <person name="Kronenberg Z."/>
            <person name="Feau N."/>
            <person name="Dhillon B."/>
            <person name="Hamelin R."/>
            <person name="Burleigh J."/>
            <person name="Smith J."/>
            <person name="Yandell M."/>
            <person name="Nelson C."/>
            <person name="Grigoriev I."/>
            <person name="Davis J."/>
        </authorList>
    </citation>
    <scope>NUCLEOTIDE SEQUENCE</scope>
    <source>
        <strain evidence="11">G11</strain>
    </source>
</reference>
<name>A0A9P6NPQ6_9BASI</name>
<comment type="subunit">
    <text evidence="9">Component of the Mediator complex.</text>
</comment>
<feature type="region of interest" description="Disordered" evidence="10">
    <location>
        <begin position="468"/>
        <end position="492"/>
    </location>
</feature>
<keyword evidence="12" id="KW-1185">Reference proteome</keyword>
<dbReference type="OrthoDB" id="2505968at2759"/>
<evidence type="ECO:0000256" key="10">
    <source>
        <dbReference type="SAM" id="MobiDB-lite"/>
    </source>
</evidence>
<protein>
    <recommendedName>
        <fullName evidence="3 9">Mediator of RNA polymerase II transcription subunit 5</fullName>
    </recommendedName>
    <alternativeName>
        <fullName evidence="8 9">Mediator complex subunit 5</fullName>
    </alternativeName>
</protein>
<proteinExistence type="inferred from homology"/>
<dbReference type="Proteomes" id="UP000886653">
    <property type="component" value="Unassembled WGS sequence"/>
</dbReference>
<evidence type="ECO:0000256" key="2">
    <source>
        <dbReference type="ARBA" id="ARBA00008782"/>
    </source>
</evidence>
<comment type="caution">
    <text evidence="11">The sequence shown here is derived from an EMBL/GenBank/DDBJ whole genome shotgun (WGS) entry which is preliminary data.</text>
</comment>
<dbReference type="GO" id="GO:0006357">
    <property type="term" value="P:regulation of transcription by RNA polymerase II"/>
    <property type="evidence" value="ECO:0007669"/>
    <property type="project" value="InterPro"/>
</dbReference>
<comment type="similarity">
    <text evidence="2 9">Belongs to the Mediator complex subunit 5 family.</text>
</comment>
<gene>
    <name evidence="9" type="primary">MED5</name>
    <name evidence="11" type="ORF">CROQUDRAFT_651580</name>
</gene>
<dbReference type="EMBL" id="MU167215">
    <property type="protein sequence ID" value="KAG0151061.1"/>
    <property type="molecule type" value="Genomic_DNA"/>
</dbReference>
<dbReference type="AlphaFoldDB" id="A0A9P6NPQ6"/>
<evidence type="ECO:0000256" key="6">
    <source>
        <dbReference type="ARBA" id="ARBA00023163"/>
    </source>
</evidence>
<evidence type="ECO:0000256" key="4">
    <source>
        <dbReference type="ARBA" id="ARBA00023015"/>
    </source>
</evidence>
<keyword evidence="4 9" id="KW-0805">Transcription regulation</keyword>
<dbReference type="GO" id="GO:0003712">
    <property type="term" value="F:transcription coregulator activity"/>
    <property type="evidence" value="ECO:0007669"/>
    <property type="project" value="InterPro"/>
</dbReference>
<evidence type="ECO:0000256" key="8">
    <source>
        <dbReference type="ARBA" id="ARBA00031256"/>
    </source>
</evidence>
<evidence type="ECO:0000256" key="9">
    <source>
        <dbReference type="RuleBase" id="RU364142"/>
    </source>
</evidence>
<evidence type="ECO:0000256" key="3">
    <source>
        <dbReference type="ARBA" id="ARBA00020628"/>
    </source>
</evidence>
<keyword evidence="6 9" id="KW-0804">Transcription</keyword>
<dbReference type="InterPro" id="IPR014801">
    <property type="entry name" value="Mediator_Med5_fun"/>
</dbReference>
<dbReference type="PANTHER" id="PTHR35784:SF1">
    <property type="entry name" value="MEDIATOR OF RNA POLYMERASE II TRANSCRIPTION SUBUNIT 5"/>
    <property type="match status" value="1"/>
</dbReference>
<evidence type="ECO:0000313" key="11">
    <source>
        <dbReference type="EMBL" id="KAG0151061.1"/>
    </source>
</evidence>
<sequence length="1132" mass="124792">MDWLPGNLPSKSCCLIPKSQHNFLGRGLWLVANILLRLITATSPPSNRLLSYYQAALHSGPHLAPFGNQNQPLVYASKAAIQVLEWLSSLGTSPDERSNTPLAFDRAARLETLNLLSKPLVDFSPSIVTYDPPECLRHLSCLMDLFNSCRPSSQVASSTAIHRRTNMPALQLAENLLASLSPCILSINRHAFLQHPDLLAPVLEQLASRVTTPDHAHGDSTADVSHFPSILRHLSPSLCKTLVYAAATPKLDHSYPLDFNRPVASTTASAIIAHTLLTPGASAMQFDHDGQQVPTPLIIRIIGLALSYINRAPKDPSVNNPLPTHCRTWLLDILLAAIRIGNINSPVVLDLQKMTETQLNDESNTEDDKISWKALLGGGRLAELIRFAISISPNIAPEEILLNSSDISLLRQNIVGRDTPVPTPEVNQTDSVTEPDRPRRFIHRVQLWSAFLSSLHTNQLVATQNIDKTGERQSGDRSDMMDVDMSPRDHDHSELELGLDDLVEVLKKTKETPIADLATATKQALLNATWAFDLTALTTLTKALTGLDTLCTLFLWLEPKDLLKPVKDALDGWESARSQSKKQGTMDESDGSSGFEKFGALVGWVQGVAGRFGLMSHLSIHLGSSKGFTIHYLLNPSCAYPLASLPPSHQTTLASWIEALYGSSGISDDLLTNTDPRIFFTISASIFKQSFDALRTGLLDLETFREGLSYFEQELLIAGCAVGVVGWLVDELSRVGAVRDTSYPTALLDILQAILLSDAITPTAINLVAAKSLRLLRCFNSYFIGVRTTLKENPTAIEHSDPLPPDLPRAVQLDIPRLEDKLTAFPLTELVTPTGYLSFNFFNVDMLITYGIGMGWEEALNIGLKMAIKDEVLDLDDHPYHRDHPNQPLPALAGKTNSTIALWSLLPYVLKSVSIAKFVRVVLAGICACMRTGEEVAVMPNEKMGIKLGKMWGVERYERMERAIRLAVDIFTWPFEQVGAHLVDPFIRSSVPSPPLESEFEIDDKSCVNYHRRPKLVGPVLEEVLVEWGPRIGAYEVLEDAELERDVIIGCLDRLATLEQASISGGGQVLGPVGENWSGFYRRLAYDALRQEMAVMQRRIIKSTTKSRGMAMLEWIHDGLVVEEGKLMGTQP</sequence>
<comment type="function">
    <text evidence="9">Component of the Mediator complex, a coactivator involved in the regulated transcription of nearly all RNA polymerase II-dependent genes. Mediator functions as a bridge to convey information from gene-specific regulatory proteins to the basal RNA polymerase II transcription machinery. Mediator is recruited to promoters by direct interactions with regulatory proteins and serves as a scaffold for the assembly of a functional preinitiation complex with RNA polymerase II and the general transcription factors.</text>
</comment>
<dbReference type="Pfam" id="PF08689">
    <property type="entry name" value="Med5"/>
    <property type="match status" value="1"/>
</dbReference>
<evidence type="ECO:0000313" key="12">
    <source>
        <dbReference type="Proteomes" id="UP000886653"/>
    </source>
</evidence>
<dbReference type="PANTHER" id="PTHR35784">
    <property type="entry name" value="MEDIATOR OF RNA POLYMERASE II TRANSCRIPTION SUBUNIT 5"/>
    <property type="match status" value="1"/>
</dbReference>
<evidence type="ECO:0000256" key="1">
    <source>
        <dbReference type="ARBA" id="ARBA00004123"/>
    </source>
</evidence>